<protein>
    <submittedName>
        <fullName evidence="1">Uncharacterized protein</fullName>
    </submittedName>
</protein>
<dbReference type="EMBL" id="BLAM01000054">
    <property type="protein sequence ID" value="GET05376.1"/>
    <property type="molecule type" value="Genomic_DNA"/>
</dbReference>
<comment type="caution">
    <text evidence="1">The sequence shown here is derived from an EMBL/GenBank/DDBJ whole genome shotgun (WGS) entry which is preliminary data.</text>
</comment>
<organism evidence="1">
    <name type="scientific">Ligilactobacillus agilis</name>
    <dbReference type="NCBI Taxonomy" id="1601"/>
    <lineage>
        <taxon>Bacteria</taxon>
        <taxon>Bacillati</taxon>
        <taxon>Bacillota</taxon>
        <taxon>Bacilli</taxon>
        <taxon>Lactobacillales</taxon>
        <taxon>Lactobacillaceae</taxon>
        <taxon>Ligilactobacillus</taxon>
    </lineage>
</organism>
<evidence type="ECO:0000313" key="1">
    <source>
        <dbReference type="EMBL" id="GET05376.1"/>
    </source>
</evidence>
<sequence>MKKYIFRGMEYTVKELVELSKKKNINVGYDAMLNRLRKGWSVADAVNVPLHAKPAKQSKELYSMIDQATQHDGQPLSRQAKRRAKVVLDRMFADIEDENKY</sequence>
<reference evidence="1" key="1">
    <citation type="submission" date="2019-10" db="EMBL/GenBank/DDBJ databases">
        <title>Lactobacillus agilis SY212 Whole Genome Sequencing Project.</title>
        <authorList>
            <person name="Suzuki S."/>
            <person name="Endo A."/>
            <person name="Maeno S."/>
            <person name="Shiwa Y."/>
            <person name="Matsutani M."/>
            <person name="Kajikawa A."/>
        </authorList>
    </citation>
    <scope>NUCLEOTIDE SEQUENCE</scope>
    <source>
        <strain evidence="1">SY212</strain>
    </source>
</reference>
<proteinExistence type="predicted"/>
<dbReference type="Proteomes" id="UP000494265">
    <property type="component" value="Unassembled WGS sequence"/>
</dbReference>
<gene>
    <name evidence="1" type="ORF">SY212_04060</name>
</gene>
<dbReference type="AlphaFoldDB" id="A0A6F9XJF3"/>
<dbReference type="RefSeq" id="WP_172584219.1">
    <property type="nucleotide sequence ID" value="NZ_BLAM01000054.1"/>
</dbReference>
<accession>A0A6F9XJF3</accession>
<name>A0A6F9XJF3_9LACO</name>